<proteinExistence type="predicted"/>
<name>A0A7R7DKD4_9ACTN</name>
<dbReference type="KEGG" id="atl:Athai_06790"/>
<dbReference type="PANTHER" id="PTHR35525">
    <property type="entry name" value="BLL6575 PROTEIN"/>
    <property type="match status" value="1"/>
</dbReference>
<evidence type="ECO:0000313" key="3">
    <source>
        <dbReference type="Proteomes" id="UP000611640"/>
    </source>
</evidence>
<dbReference type="InterPro" id="IPR023286">
    <property type="entry name" value="ABATE_dom_sf"/>
</dbReference>
<feature type="domain" description="Zinc finger CGNR" evidence="1">
    <location>
        <begin position="149"/>
        <end position="190"/>
    </location>
</feature>
<dbReference type="PANTHER" id="PTHR35525:SF3">
    <property type="entry name" value="BLL6575 PROTEIN"/>
    <property type="match status" value="1"/>
</dbReference>
<dbReference type="Gene3D" id="1.10.3300.10">
    <property type="entry name" value="Jann2411-like domain"/>
    <property type="match status" value="1"/>
</dbReference>
<keyword evidence="3" id="KW-1185">Reference proteome</keyword>
<dbReference type="InterPro" id="IPR021005">
    <property type="entry name" value="Znf_CGNR"/>
</dbReference>
<dbReference type="InterPro" id="IPR010852">
    <property type="entry name" value="ABATE"/>
</dbReference>
<protein>
    <recommendedName>
        <fullName evidence="1">Zinc finger CGNR domain-containing protein</fullName>
    </recommendedName>
</protein>
<reference evidence="2 3" key="1">
    <citation type="submission" date="2020-08" db="EMBL/GenBank/DDBJ databases">
        <title>Whole genome shotgun sequence of Actinocatenispora thailandica NBRC 105041.</title>
        <authorList>
            <person name="Komaki H."/>
            <person name="Tamura T."/>
        </authorList>
    </citation>
    <scope>NUCLEOTIDE SEQUENCE [LARGE SCALE GENOMIC DNA]</scope>
    <source>
        <strain evidence="2 3">NBRC 105041</strain>
    </source>
</reference>
<dbReference type="Proteomes" id="UP000611640">
    <property type="component" value="Chromosome"/>
</dbReference>
<organism evidence="2 3">
    <name type="scientific">Actinocatenispora thailandica</name>
    <dbReference type="NCBI Taxonomy" id="227318"/>
    <lineage>
        <taxon>Bacteria</taxon>
        <taxon>Bacillati</taxon>
        <taxon>Actinomycetota</taxon>
        <taxon>Actinomycetes</taxon>
        <taxon>Micromonosporales</taxon>
        <taxon>Micromonosporaceae</taxon>
        <taxon>Actinocatenispora</taxon>
    </lineage>
</organism>
<sequence>MTSEMPFNSHIERLLSTTVRLVNVLTPGFDGGRPVTPPTGPALREVVAETVLGVGRDFSPSAADARALRGCAGQAREVFAALEADDADRAAALVNAMLRASDARPQLDANGHGGHTLHFHGPDDSFARGWAAGIAAGLAMAIGGDAGSRLGLCAAPGCDRAYVDLSRNAHRRFCSTRCQNRVKTAAYRARTASWPGQSQVP</sequence>
<dbReference type="EMBL" id="AP023355">
    <property type="protein sequence ID" value="BCJ33176.1"/>
    <property type="molecule type" value="Genomic_DNA"/>
</dbReference>
<dbReference type="Pfam" id="PF11706">
    <property type="entry name" value="zf-CGNR"/>
    <property type="match status" value="1"/>
</dbReference>
<accession>A0A7R7DKD4</accession>
<dbReference type="AlphaFoldDB" id="A0A7R7DKD4"/>
<dbReference type="Pfam" id="PF07336">
    <property type="entry name" value="ABATE"/>
    <property type="match status" value="1"/>
</dbReference>
<dbReference type="SUPFAM" id="SSF160904">
    <property type="entry name" value="Jann2411-like"/>
    <property type="match status" value="1"/>
</dbReference>
<evidence type="ECO:0000313" key="2">
    <source>
        <dbReference type="EMBL" id="BCJ33176.1"/>
    </source>
</evidence>
<evidence type="ECO:0000259" key="1">
    <source>
        <dbReference type="Pfam" id="PF11706"/>
    </source>
</evidence>
<gene>
    <name evidence="2" type="ORF">Athai_06790</name>
</gene>